<dbReference type="SUPFAM" id="SSF52540">
    <property type="entry name" value="P-loop containing nucleoside triphosphate hydrolases"/>
    <property type="match status" value="1"/>
</dbReference>
<evidence type="ECO:0000259" key="1">
    <source>
        <dbReference type="Pfam" id="PF00485"/>
    </source>
</evidence>
<keyword evidence="3" id="KW-1185">Reference proteome</keyword>
<dbReference type="InterPro" id="IPR027417">
    <property type="entry name" value="P-loop_NTPase"/>
</dbReference>
<dbReference type="PATRIC" id="fig|266128.3.peg.1676"/>
<comment type="caution">
    <text evidence="2">The sequence shown here is derived from an EMBL/GenBank/DDBJ whole genome shotgun (WGS) entry which is preliminary data.</text>
</comment>
<evidence type="ECO:0000313" key="3">
    <source>
        <dbReference type="Proteomes" id="UP000051254"/>
    </source>
</evidence>
<gene>
    <name evidence="2" type="ORF">ABB25_13110</name>
</gene>
<name>A0A0R0BMM4_9GAMM</name>
<reference evidence="2 3" key="1">
    <citation type="submission" date="2015-05" db="EMBL/GenBank/DDBJ databases">
        <title>Genome sequencing and analysis of members of genus Stenotrophomonas.</title>
        <authorList>
            <person name="Patil P.P."/>
            <person name="Midha S."/>
            <person name="Patil P.B."/>
        </authorList>
    </citation>
    <scope>NUCLEOTIDE SEQUENCE [LARGE SCALE GENOMIC DNA]</scope>
    <source>
        <strain evidence="2 3">DSM 17805</strain>
    </source>
</reference>
<dbReference type="GO" id="GO:0005524">
    <property type="term" value="F:ATP binding"/>
    <property type="evidence" value="ECO:0007669"/>
    <property type="project" value="InterPro"/>
</dbReference>
<dbReference type="Pfam" id="PF00485">
    <property type="entry name" value="PRK"/>
    <property type="match status" value="1"/>
</dbReference>
<keyword evidence="2" id="KW-0808">Transferase</keyword>
<keyword evidence="2" id="KW-0418">Kinase</keyword>
<dbReference type="GO" id="GO:0016301">
    <property type="term" value="F:kinase activity"/>
    <property type="evidence" value="ECO:0007669"/>
    <property type="project" value="UniProtKB-KW"/>
</dbReference>
<dbReference type="Gene3D" id="3.40.50.300">
    <property type="entry name" value="P-loop containing nucleotide triphosphate hydrolases"/>
    <property type="match status" value="1"/>
</dbReference>
<feature type="domain" description="Phosphoribulokinase/uridine kinase" evidence="1">
    <location>
        <begin position="18"/>
        <end position="132"/>
    </location>
</feature>
<dbReference type="Proteomes" id="UP000051254">
    <property type="component" value="Unassembled WGS sequence"/>
</dbReference>
<proteinExistence type="predicted"/>
<dbReference type="InterPro" id="IPR006083">
    <property type="entry name" value="PRK/URK"/>
</dbReference>
<dbReference type="STRING" id="266128.ABB25_13110"/>
<dbReference type="OrthoDB" id="455474at2"/>
<dbReference type="AlphaFoldDB" id="A0A0R0BMM4"/>
<dbReference type="EMBL" id="LDJH01000029">
    <property type="protein sequence ID" value="KRG54865.1"/>
    <property type="molecule type" value="Genomic_DNA"/>
</dbReference>
<sequence>MAALLLASRPASRQRLQVLGISAPPGSGKSTLAASMVALAGQQGLRAATLSLDDVYLPAAQRQRLASQVHPLLATRGPPGSHDLALALATIAALRQGRPCALPRFDKLADDRLPPQHWPRAPAQLDLLVVEGWMLAAGAQHRQALMTPINALEREHDPDRRWRQWCNQRLAQDYPALWQQLDWWCFLQPPGWEIVLDWRAEQEARLAASQQRAGMSRAALEHFLAHFERIGRHALATLPCQAALCIELDAQRRASGMTWNGFTPPGRSPAC</sequence>
<protein>
    <submittedName>
        <fullName evidence="2">Kinase</fullName>
    </submittedName>
</protein>
<dbReference type="PANTHER" id="PTHR10285">
    <property type="entry name" value="URIDINE KINASE"/>
    <property type="match status" value="1"/>
</dbReference>
<evidence type="ECO:0000313" key="2">
    <source>
        <dbReference type="EMBL" id="KRG54865.1"/>
    </source>
</evidence>
<accession>A0A0R0BMM4</accession>
<organism evidence="2 3">
    <name type="scientific">Stenotrophomonas koreensis</name>
    <dbReference type="NCBI Taxonomy" id="266128"/>
    <lineage>
        <taxon>Bacteria</taxon>
        <taxon>Pseudomonadati</taxon>
        <taxon>Pseudomonadota</taxon>
        <taxon>Gammaproteobacteria</taxon>
        <taxon>Lysobacterales</taxon>
        <taxon>Lysobacteraceae</taxon>
        <taxon>Stenotrophomonas</taxon>
    </lineage>
</organism>